<dbReference type="PROSITE" id="PS51393">
    <property type="entry name" value="LIPOXYGENASE_3"/>
    <property type="match status" value="1"/>
</dbReference>
<dbReference type="SUPFAM" id="SSF48484">
    <property type="entry name" value="Lipoxigenase"/>
    <property type="match status" value="1"/>
</dbReference>
<dbReference type="CDD" id="cd06602">
    <property type="entry name" value="GH31_MGAM_SI_GAA"/>
    <property type="match status" value="1"/>
</dbReference>
<evidence type="ECO:0000256" key="6">
    <source>
        <dbReference type="SAM" id="SignalP"/>
    </source>
</evidence>
<dbReference type="Pfam" id="PF01055">
    <property type="entry name" value="Glyco_hydro_31_2nd"/>
    <property type="match status" value="1"/>
</dbReference>
<dbReference type="SUPFAM" id="SSF51445">
    <property type="entry name" value="(Trans)glycosidases"/>
    <property type="match status" value="1"/>
</dbReference>
<keyword evidence="9" id="KW-1185">Reference proteome</keyword>
<sequence>MQYLEAVLGLIALTSAQTTLDQPPGPNTYTPTPTLESSANLAPSVTPNLVATNVPNAQEVCPGYKASNVVAEHASLTADLTLAGKACDSYGNDIPELVLEVQYQNATRLNVKIYPKYVVPSNRSLYVLDDSLSPSGKIESGSTGKDSDMVFEWDNEPSFQFRVKRAESGEVIFDTYGTKLVFEDQFLEVVTSMVEDYNIYGLPEAIRGSFRLPNEYSQTFWNQYNEMNDQPIDANMHSTHPVYLETRYNEGRSKSHIVYGRNLHGQEWILKPEQLIYRTIGGSIDFYFFSGPTPTEALAQQQLGVIRTPAMQPYWAFGFHQVRWGYQNWTVLQEILDGYKDANIPLEAIWNDLDYLFQYRILSHNNDTYPVPEGQEFLARLHAGGQYWMPILDPNVYDPDPTNSTDAFPPYNRGDELGIYIRRGQGNEDYYIGNQWPGFSVWPDFLLETAHDFWADEMVSYHEQLEYDGWWLDISDLSSWCTGSCGSGRLKDNPIHVPFALPGEPGQINYDYPEAFEITNATEAASASAASISQASAYPTPTTTTGTPTVGFTTPTSGVRNITYPPYALNLTLEGHALVKQAVAPYATHNDEFNTTEYELHNTYGYLSAIATYNGLLKVKPGKRPFFIARSTSPGSGNYTGHWGGDTNSRWGNMYMTIPQALTFSIAGIPYFGVETCGFNGNADMELCTRWMQLSAFFPLYRNHNSRNTIAQEAFRWATTAEGTRRAIHVRFQLLPYQYTLFWKAHTEGGTVLRPLSWNFPDEELLKSIDNQFMLGPSILITPVLAPLLRESKGVFPGVATGTRWYDWYTLDEVHAEPGQNVTLDAPLVHIPVHLRGGTVIAYQTPANTTTHMRQNPWTIIVALDDKQAATGELFLDDGVTLDPEHTKVVNATPLESIQITDPVRRATAINTTRTNFLYGPAVAGGPFYPSGSLGQAKVAADIANEQLEAQPNTVLVAEDTARASNSTEKYQGLDSFDEYLLLYQGQWAKTLPKGPAPGVLTNQTQDLFFSMERLSNSAFSVRRLPKSAKLPFQVNASIVSKIAGTNLKKLRDEGRLFYADHRAQASWPKTTHKFAAACDAYFYISERTAQFLPLAIRTNVGSNLIYTPVDEDADWTLAKIMFNVNDFFFAQTWHLAATHEVVQIAWMAAIRTLSVDHPIYALLDRLTYQLFSIQPLAQSFLFDNGTAFDTLFPITGTGARDFVTELYFNGTGAFQANYFEADLKKRGLIHGDGPELADFPYYENASTIHKAMQDFIRIFIKSFYTSDRAVRGDIELQAWATEANGPAKAINFPKNFDSIDAVVDALTHVAHLVSTVHHSVNTNNLFSISATLPMHPASLYKPVPTTKGNTSVVQYLPPLQAALAQLQIDGILPLIANSNRSLSYMFDSSTFLNGTNPETRTAAAKFKEAMQAFSKEIQGRTFDQDGLSQGAPFIWRALDPEEAPFSLSI</sequence>
<evidence type="ECO:0000256" key="3">
    <source>
        <dbReference type="ARBA" id="ARBA00012741"/>
    </source>
</evidence>
<reference evidence="8 9" key="1">
    <citation type="submission" date="2024-02" db="EMBL/GenBank/DDBJ databases">
        <title>De novo assembly and annotation of 12 fungi associated with fruit tree decline syndrome in Ontario, Canada.</title>
        <authorList>
            <person name="Sulman M."/>
            <person name="Ellouze W."/>
            <person name="Ilyukhin E."/>
        </authorList>
    </citation>
    <scope>NUCLEOTIDE SEQUENCE [LARGE SCALE GENOMIC DNA]</scope>
    <source>
        <strain evidence="8 9">M42-189</strain>
    </source>
</reference>
<dbReference type="PANTHER" id="PTHR22762">
    <property type="entry name" value="ALPHA-GLUCOSIDASE"/>
    <property type="match status" value="1"/>
</dbReference>
<evidence type="ECO:0000313" key="9">
    <source>
        <dbReference type="Proteomes" id="UP001521785"/>
    </source>
</evidence>
<dbReference type="InterPro" id="IPR013819">
    <property type="entry name" value="LipOase_C"/>
</dbReference>
<dbReference type="EMBL" id="JAKJXO020000007">
    <property type="protein sequence ID" value="KAL1602572.1"/>
    <property type="molecule type" value="Genomic_DNA"/>
</dbReference>
<protein>
    <recommendedName>
        <fullName evidence="3">alpha-glucosidase</fullName>
        <ecNumber evidence="3">3.2.1.20</ecNumber>
    </recommendedName>
</protein>
<dbReference type="Pfam" id="PF21365">
    <property type="entry name" value="Glyco_hydro_31_3rd"/>
    <property type="match status" value="1"/>
</dbReference>
<dbReference type="Gene3D" id="3.20.20.80">
    <property type="entry name" value="Glycosidases"/>
    <property type="match status" value="2"/>
</dbReference>
<evidence type="ECO:0000313" key="8">
    <source>
        <dbReference type="EMBL" id="KAL1602572.1"/>
    </source>
</evidence>
<evidence type="ECO:0000256" key="4">
    <source>
        <dbReference type="ARBA" id="ARBA00023180"/>
    </source>
</evidence>
<evidence type="ECO:0000256" key="5">
    <source>
        <dbReference type="SAM" id="MobiDB-lite"/>
    </source>
</evidence>
<dbReference type="PANTHER" id="PTHR22762:SF133">
    <property type="entry name" value="P-TYPE DOMAIN-CONTAINING PROTEIN"/>
    <property type="match status" value="1"/>
</dbReference>
<gene>
    <name evidence="8" type="ORF">SLS60_005988</name>
</gene>
<feature type="region of interest" description="Disordered" evidence="5">
    <location>
        <begin position="536"/>
        <end position="555"/>
    </location>
</feature>
<evidence type="ECO:0000256" key="2">
    <source>
        <dbReference type="ARBA" id="ARBA00007806"/>
    </source>
</evidence>
<dbReference type="InterPro" id="IPR017853">
    <property type="entry name" value="GH"/>
</dbReference>
<dbReference type="Gene3D" id="1.20.245.10">
    <property type="entry name" value="Lipoxygenase-1, Domain 5"/>
    <property type="match status" value="1"/>
</dbReference>
<dbReference type="Pfam" id="PF00305">
    <property type="entry name" value="Lipoxygenase"/>
    <property type="match status" value="1"/>
</dbReference>
<dbReference type="InterPro" id="IPR011013">
    <property type="entry name" value="Gal_mutarotase_sf_dom"/>
</dbReference>
<feature type="domain" description="Lipoxygenase" evidence="7">
    <location>
        <begin position="1072"/>
        <end position="1450"/>
    </location>
</feature>
<accession>A0ABR3RDY5</accession>
<proteinExistence type="inferred from homology"/>
<dbReference type="Proteomes" id="UP001521785">
    <property type="component" value="Unassembled WGS sequence"/>
</dbReference>
<dbReference type="SUPFAM" id="SSF51011">
    <property type="entry name" value="Glycosyl hydrolase domain"/>
    <property type="match status" value="1"/>
</dbReference>
<dbReference type="Gene3D" id="2.60.40.1180">
    <property type="entry name" value="Golgi alpha-mannosidase II"/>
    <property type="match status" value="2"/>
</dbReference>
<organism evidence="8 9">
    <name type="scientific">Paraconiothyrium brasiliense</name>
    <dbReference type="NCBI Taxonomy" id="300254"/>
    <lineage>
        <taxon>Eukaryota</taxon>
        <taxon>Fungi</taxon>
        <taxon>Dikarya</taxon>
        <taxon>Ascomycota</taxon>
        <taxon>Pezizomycotina</taxon>
        <taxon>Dothideomycetes</taxon>
        <taxon>Pleosporomycetidae</taxon>
        <taxon>Pleosporales</taxon>
        <taxon>Massarineae</taxon>
        <taxon>Didymosphaeriaceae</taxon>
        <taxon>Paraconiothyrium</taxon>
    </lineage>
</organism>
<feature type="chain" id="PRO_5047129130" description="alpha-glucosidase" evidence="6">
    <location>
        <begin position="17"/>
        <end position="1450"/>
    </location>
</feature>
<dbReference type="InterPro" id="IPR048395">
    <property type="entry name" value="Glyco_hydro_31_C"/>
</dbReference>
<evidence type="ECO:0000256" key="1">
    <source>
        <dbReference type="ARBA" id="ARBA00001657"/>
    </source>
</evidence>
<dbReference type="InterPro" id="IPR000322">
    <property type="entry name" value="Glyco_hydro_31_TIM"/>
</dbReference>
<comment type="caution">
    <text evidence="8">The sequence shown here is derived from an EMBL/GenBank/DDBJ whole genome shotgun (WGS) entry which is preliminary data.</text>
</comment>
<keyword evidence="6" id="KW-0732">Signal</keyword>
<dbReference type="InterPro" id="IPR036226">
    <property type="entry name" value="LipOase_C_sf"/>
</dbReference>
<name>A0ABR3RDY5_9PLEO</name>
<feature type="signal peptide" evidence="6">
    <location>
        <begin position="1"/>
        <end position="16"/>
    </location>
</feature>
<comment type="catalytic activity">
    <reaction evidence="1">
        <text>Hydrolysis of terminal, non-reducing (1-&gt;4)-linked alpha-D-glucose residues with release of alpha-D-glucose.</text>
        <dbReference type="EC" id="3.2.1.20"/>
    </reaction>
</comment>
<dbReference type="CDD" id="cd14752">
    <property type="entry name" value="GH31_N"/>
    <property type="match status" value="1"/>
</dbReference>
<evidence type="ECO:0000259" key="7">
    <source>
        <dbReference type="PROSITE" id="PS51393"/>
    </source>
</evidence>
<dbReference type="SUPFAM" id="SSF74650">
    <property type="entry name" value="Galactose mutarotase-like"/>
    <property type="match status" value="1"/>
</dbReference>
<comment type="similarity">
    <text evidence="2">Belongs to the glycosyl hydrolase 31 family.</text>
</comment>
<dbReference type="InterPro" id="IPR013780">
    <property type="entry name" value="Glyco_hydro_b"/>
</dbReference>
<keyword evidence="4" id="KW-0325">Glycoprotein</keyword>
<dbReference type="EC" id="3.2.1.20" evidence="3"/>
<dbReference type="Gene3D" id="3.10.450.60">
    <property type="match status" value="1"/>
</dbReference>
<dbReference type="Gene3D" id="2.60.40.1760">
    <property type="entry name" value="glycosyl hydrolase (family 31)"/>
    <property type="match status" value="1"/>
</dbReference>